<feature type="transmembrane region" description="Helical" evidence="2">
    <location>
        <begin position="723"/>
        <end position="746"/>
    </location>
</feature>
<keyword evidence="3" id="KW-0328">Glycosyltransferase</keyword>
<dbReference type="Proteomes" id="UP000679307">
    <property type="component" value="Chromosome"/>
</dbReference>
<reference evidence="3 4" key="1">
    <citation type="submission" date="2021-05" db="EMBL/GenBank/DDBJ databases">
        <title>Complete genome of Nocardioides aquaticus KCTC 9944T isolated from meromictic and hypersaline Ekho Lake, Antarctica.</title>
        <authorList>
            <person name="Hwang K."/>
            <person name="Kim K.M."/>
            <person name="Choe H."/>
        </authorList>
    </citation>
    <scope>NUCLEOTIDE SEQUENCE [LARGE SCALE GENOMIC DNA]</scope>
    <source>
        <strain evidence="3 4">KCTC 9944</strain>
    </source>
</reference>
<proteinExistence type="predicted"/>
<name>A0ABX8EMR0_9ACTN</name>
<evidence type="ECO:0000256" key="1">
    <source>
        <dbReference type="SAM" id="MobiDB-lite"/>
    </source>
</evidence>
<keyword evidence="2" id="KW-0812">Transmembrane</keyword>
<keyword evidence="4" id="KW-1185">Reference proteome</keyword>
<feature type="transmembrane region" description="Helical" evidence="2">
    <location>
        <begin position="454"/>
        <end position="485"/>
    </location>
</feature>
<feature type="transmembrane region" description="Helical" evidence="2">
    <location>
        <begin position="936"/>
        <end position="957"/>
    </location>
</feature>
<keyword evidence="2" id="KW-1133">Transmembrane helix</keyword>
<feature type="transmembrane region" description="Helical" evidence="2">
    <location>
        <begin position="665"/>
        <end position="686"/>
    </location>
</feature>
<dbReference type="InterPro" id="IPR050834">
    <property type="entry name" value="Glycosyltransf_2"/>
</dbReference>
<feature type="transmembrane region" description="Helical" evidence="2">
    <location>
        <begin position="387"/>
        <end position="410"/>
    </location>
</feature>
<dbReference type="GO" id="GO:0102096">
    <property type="term" value="F:decaprenyl-N-acetyl-alpha-D-glucosaminyl-pyrophosphate:dTDP-alpha-L-rhamnose rhamnosyltransferase activity"/>
    <property type="evidence" value="ECO:0007669"/>
    <property type="project" value="UniProtKB-EC"/>
</dbReference>
<evidence type="ECO:0000313" key="3">
    <source>
        <dbReference type="EMBL" id="QVT80911.1"/>
    </source>
</evidence>
<keyword evidence="2" id="KW-0472">Membrane</keyword>
<sequence length="965" mass="99502">MLLVSHDGERWLPTVLDGLAAQARVGRVVGVDTGSRDASASLVEAALAQGPLRGEVVRAGSATSFPEAVQTGLDRLAATGEPPEWVWVLHDDATPAPGALDALLAAAAEHPEADLLGPKLREWPSLRRLLELGVTISGTGQRETGLERGEYDQGQHDELREVLAVNTAGMLVRRRVLEELGGLDPALPLFGNDLDLGWRAAAAGRTTLVVPQAVVFHAEAAHRGARRTALTGRHTHYQERRAALYTLLVNAPARRLPLMVVRLVLGTLLRMVGLVLVRAVGEALDDLAALLSVISSPGELRAARRARTAARGGRAADEARVSRLRAPFWVPYRHGLDVVSDLASALTDQASDVAERRRAATAAHDPSSMAARRAEPEDDEAPADNGLLVRLLTTPIAVLLVVVVVGLLVAGRTGLGSVSGGVLSPAPESVGAWWSLYAGSWLPLGQGTAVPAPAYVLPLALLGTLLTPAGAVSSLLVLAAPLALWGSWRLLRVVGRLASPRGASRWLLLAGSTTYALVPLTSGAWGEGRLGPVVAAVLLPWTAHACLGFADPDPDRRWRAAWRSGLLLTLVCAFAPVTWFAALLLGVVVLAVSAALAPVAVRERSAWGPPAVALGVVPVLLLPWWLPLLVHGGAAGLLLEAGAPVSAPALAPDGLGALLGRVGEAGALGAPAWLGVVLLVLGLAALLPRRSRVGVLVCWLVAAVAAVTAALVSLVPLTLDGVAVAPGLGALVVLWQGCLVTAAVLGGQGLLEGGSLRTGEAARPRPVVALAAAVAVAALAVPLGGMVWAVLDGQEQLVDEPAGDVPAYMLQSAATGPEHGILLVRGTVQEGLRYTVVRDDGATVGEDEVLALASEDTALTGLVQALVSAPTPAVVAGLADAGVEYLVLPAPVDGRVASGLDATSGLAQASAGDRSTRAWQVERALDPDAVSGSDGWWRPVLLVVQALAVLAVLVLAAPTTREARR</sequence>
<feature type="transmembrane region" description="Helical" evidence="2">
    <location>
        <begin position="506"/>
        <end position="525"/>
    </location>
</feature>
<protein>
    <submittedName>
        <fullName evidence="3">N-acetylglucosaminyl-diphospho-decaprenol L-rhamnosyltransferase</fullName>
        <ecNumber evidence="3">2.4.1.289</ecNumber>
    </submittedName>
</protein>
<organism evidence="3 4">
    <name type="scientific">Nocardioides aquaticus</name>
    <dbReference type="NCBI Taxonomy" id="160826"/>
    <lineage>
        <taxon>Bacteria</taxon>
        <taxon>Bacillati</taxon>
        <taxon>Actinomycetota</taxon>
        <taxon>Actinomycetes</taxon>
        <taxon>Propionibacteriales</taxon>
        <taxon>Nocardioidaceae</taxon>
        <taxon>Nocardioides</taxon>
    </lineage>
</organism>
<evidence type="ECO:0000313" key="4">
    <source>
        <dbReference type="Proteomes" id="UP000679307"/>
    </source>
</evidence>
<dbReference type="EC" id="2.4.1.289" evidence="3"/>
<feature type="transmembrane region" description="Helical" evidence="2">
    <location>
        <begin position="608"/>
        <end position="626"/>
    </location>
</feature>
<dbReference type="EMBL" id="CP075371">
    <property type="protein sequence ID" value="QVT80911.1"/>
    <property type="molecule type" value="Genomic_DNA"/>
</dbReference>
<keyword evidence="3" id="KW-0808">Transferase</keyword>
<feature type="transmembrane region" description="Helical" evidence="2">
    <location>
        <begin position="767"/>
        <end position="791"/>
    </location>
</feature>
<feature type="transmembrane region" description="Helical" evidence="2">
    <location>
        <begin position="260"/>
        <end position="281"/>
    </location>
</feature>
<feature type="region of interest" description="Disordered" evidence="1">
    <location>
        <begin position="357"/>
        <end position="380"/>
    </location>
</feature>
<feature type="transmembrane region" description="Helical" evidence="2">
    <location>
        <begin position="693"/>
        <end position="717"/>
    </location>
</feature>
<gene>
    <name evidence="3" type="primary">wbbL</name>
    <name evidence="3" type="ORF">ENKNEFLB_03312</name>
</gene>
<dbReference type="Pfam" id="PF13641">
    <property type="entry name" value="Glyco_tranf_2_3"/>
    <property type="match status" value="1"/>
</dbReference>
<feature type="transmembrane region" description="Helical" evidence="2">
    <location>
        <begin position="583"/>
        <end position="601"/>
    </location>
</feature>
<dbReference type="PANTHER" id="PTHR43685:SF3">
    <property type="entry name" value="SLR2126 PROTEIN"/>
    <property type="match status" value="1"/>
</dbReference>
<dbReference type="PANTHER" id="PTHR43685">
    <property type="entry name" value="GLYCOSYLTRANSFERASE"/>
    <property type="match status" value="1"/>
</dbReference>
<evidence type="ECO:0000256" key="2">
    <source>
        <dbReference type="SAM" id="Phobius"/>
    </source>
</evidence>
<accession>A0ABX8EMR0</accession>